<proteinExistence type="predicted"/>
<evidence type="ECO:0000313" key="3">
    <source>
        <dbReference type="Proteomes" id="UP001214854"/>
    </source>
</evidence>
<evidence type="ECO:0000313" key="2">
    <source>
        <dbReference type="EMBL" id="MDC7682060.1"/>
    </source>
</evidence>
<dbReference type="Proteomes" id="UP001214854">
    <property type="component" value="Unassembled WGS sequence"/>
</dbReference>
<accession>A0ABT5HPR1</accession>
<reference evidence="2 3" key="1">
    <citation type="submission" date="2023-01" db="EMBL/GenBank/DDBJ databases">
        <title>Novel species of the genus Asticcacaulis isolated from rivers.</title>
        <authorList>
            <person name="Lu H."/>
        </authorList>
    </citation>
    <scope>NUCLEOTIDE SEQUENCE [LARGE SCALE GENOMIC DNA]</scope>
    <source>
        <strain evidence="2 3">BYS171W</strain>
    </source>
</reference>
<feature type="domain" description="YdhG-like" evidence="1">
    <location>
        <begin position="17"/>
        <end position="121"/>
    </location>
</feature>
<evidence type="ECO:0000259" key="1">
    <source>
        <dbReference type="Pfam" id="PF08818"/>
    </source>
</evidence>
<organism evidence="2 3">
    <name type="scientific">Asticcacaulis aquaticus</name>
    <dbReference type="NCBI Taxonomy" id="2984212"/>
    <lineage>
        <taxon>Bacteria</taxon>
        <taxon>Pseudomonadati</taxon>
        <taxon>Pseudomonadota</taxon>
        <taxon>Alphaproteobacteria</taxon>
        <taxon>Caulobacterales</taxon>
        <taxon>Caulobacteraceae</taxon>
        <taxon>Asticcacaulis</taxon>
    </lineage>
</organism>
<dbReference type="RefSeq" id="WP_272746569.1">
    <property type="nucleotide sequence ID" value="NZ_JAQQKX010000001.1"/>
</dbReference>
<gene>
    <name evidence="2" type="ORF">PQU92_02165</name>
</gene>
<dbReference type="InterPro" id="IPR014922">
    <property type="entry name" value="YdhG-like"/>
</dbReference>
<sequence>MTDPDAFMTRMTHPEKPLIEALRLAIKALDDDVAEIIKWNAPSFTYRGKDFATLHLRAKSGIGVILHTGVKAKDHTVFPAIDDPDRLLNWLGADRAMIAFDSVAALNARAAALTALLRQWLTRL</sequence>
<protein>
    <submittedName>
        <fullName evidence="2">DUF1801 domain-containing protein</fullName>
    </submittedName>
</protein>
<dbReference type="Pfam" id="PF08818">
    <property type="entry name" value="DUF1801"/>
    <property type="match status" value="1"/>
</dbReference>
<keyword evidence="3" id="KW-1185">Reference proteome</keyword>
<dbReference type="SUPFAM" id="SSF159888">
    <property type="entry name" value="YdhG-like"/>
    <property type="match status" value="1"/>
</dbReference>
<name>A0ABT5HPR1_9CAUL</name>
<dbReference type="EMBL" id="JAQQKX010000001">
    <property type="protein sequence ID" value="MDC7682060.1"/>
    <property type="molecule type" value="Genomic_DNA"/>
</dbReference>
<comment type="caution">
    <text evidence="2">The sequence shown here is derived from an EMBL/GenBank/DDBJ whole genome shotgun (WGS) entry which is preliminary data.</text>
</comment>